<dbReference type="PANTHER" id="PTHR40078:SF1">
    <property type="entry name" value="INTEGRAL MEMBRANE PROTEIN"/>
    <property type="match status" value="1"/>
</dbReference>
<dbReference type="InterPro" id="IPR038750">
    <property type="entry name" value="YczE/YyaS-like"/>
</dbReference>
<dbReference type="PANTHER" id="PTHR40078">
    <property type="entry name" value="INTEGRAL MEMBRANE PROTEIN-RELATED"/>
    <property type="match status" value="1"/>
</dbReference>
<feature type="transmembrane region" description="Helical" evidence="1">
    <location>
        <begin position="98"/>
        <end position="117"/>
    </location>
</feature>
<keyword evidence="1" id="KW-0812">Transmembrane</keyword>
<gene>
    <name evidence="2" type="ORF">BHW43_01360</name>
</gene>
<keyword evidence="1" id="KW-0472">Membrane</keyword>
<proteinExistence type="predicted"/>
<comment type="caution">
    <text evidence="2">The sequence shown here is derived from an EMBL/GenBank/DDBJ whole genome shotgun (WGS) entry which is preliminary data.</text>
</comment>
<dbReference type="Proteomes" id="UP000186777">
    <property type="component" value="Unassembled WGS sequence"/>
</dbReference>
<dbReference type="Pfam" id="PF19700">
    <property type="entry name" value="DUF6198"/>
    <property type="match status" value="1"/>
</dbReference>
<organism evidence="2 3">
    <name type="scientific">Phascolarctobacterium succinatutens</name>
    <dbReference type="NCBI Taxonomy" id="626940"/>
    <lineage>
        <taxon>Bacteria</taxon>
        <taxon>Bacillati</taxon>
        <taxon>Bacillota</taxon>
        <taxon>Negativicutes</taxon>
        <taxon>Acidaminococcales</taxon>
        <taxon>Acidaminococcaceae</taxon>
        <taxon>Phascolarctobacterium</taxon>
    </lineage>
</organism>
<dbReference type="EMBL" id="MNTG01000001">
    <property type="protein sequence ID" value="OLA39626.1"/>
    <property type="molecule type" value="Genomic_DNA"/>
</dbReference>
<evidence type="ECO:0008006" key="4">
    <source>
        <dbReference type="Google" id="ProtNLM"/>
    </source>
</evidence>
<evidence type="ECO:0000256" key="1">
    <source>
        <dbReference type="SAM" id="Phobius"/>
    </source>
</evidence>
<feature type="transmembrane region" description="Helical" evidence="1">
    <location>
        <begin position="72"/>
        <end position="92"/>
    </location>
</feature>
<evidence type="ECO:0000313" key="3">
    <source>
        <dbReference type="Proteomes" id="UP000186777"/>
    </source>
</evidence>
<reference evidence="2 3" key="1">
    <citation type="journal article" date="2016" name="Nat. Biotechnol.">
        <title>Measurement of bacterial replication rates in microbial communities.</title>
        <authorList>
            <person name="Brown C.T."/>
            <person name="Olm M.R."/>
            <person name="Thomas B.C."/>
            <person name="Banfield J.F."/>
        </authorList>
    </citation>
    <scope>NUCLEOTIDE SEQUENCE [LARGE SCALE GENOMIC DNA]</scope>
    <source>
        <strain evidence="2">46_33</strain>
    </source>
</reference>
<keyword evidence="1" id="KW-1133">Transmembrane helix</keyword>
<dbReference type="STRING" id="626940.BHW43_01360"/>
<protein>
    <recommendedName>
        <fullName evidence="4">YitT family protein</fullName>
    </recommendedName>
</protein>
<sequence length="204" mass="22827">MFLVGIFTMTLGIALSCKADLGTSPISSVPWVMSMFMPWSIGEITIVMNLLFIIAQPILLRQFYWRKLLGQLATLLAFGYCIDFSMSLLSWVAPDTLFWQWFDCILSTILLAFGVFLCIRAKIFVAAGEGLVLVIAFVSKIKFSIIKNCFDCTLVAISLAISFMHFGAMRGVGVGTIAAAILVGRWIQLYSNWLHIFDKWSILE</sequence>
<feature type="transmembrane region" description="Helical" evidence="1">
    <location>
        <begin position="124"/>
        <end position="143"/>
    </location>
</feature>
<feature type="transmembrane region" description="Helical" evidence="1">
    <location>
        <begin position="35"/>
        <end position="60"/>
    </location>
</feature>
<name>A0A1Q6RBB1_9FIRM</name>
<evidence type="ECO:0000313" key="2">
    <source>
        <dbReference type="EMBL" id="OLA39626.1"/>
    </source>
</evidence>
<feature type="transmembrane region" description="Helical" evidence="1">
    <location>
        <begin position="155"/>
        <end position="183"/>
    </location>
</feature>
<accession>A0A1Q6RBB1</accession>
<dbReference type="AlphaFoldDB" id="A0A1Q6RBB1"/>